<sequence>MPAYCEDSIMKRGDILEIIYQSKKSEFYKRQVRVILVGETYVKAYCYSRKTVRIFSKDGILAQRRIRSA</sequence>
<evidence type="ECO:0008006" key="3">
    <source>
        <dbReference type="Google" id="ProtNLM"/>
    </source>
</evidence>
<organism evidence="1 2">
    <name type="scientific">Sporolactobacillus laevolacticus DSM 442</name>
    <dbReference type="NCBI Taxonomy" id="1395513"/>
    <lineage>
        <taxon>Bacteria</taxon>
        <taxon>Bacillati</taxon>
        <taxon>Bacillota</taxon>
        <taxon>Bacilli</taxon>
        <taxon>Bacillales</taxon>
        <taxon>Sporolactobacillaceae</taxon>
        <taxon>Sporolactobacillus</taxon>
    </lineage>
</organism>
<evidence type="ECO:0000313" key="1">
    <source>
        <dbReference type="EMBL" id="EST12029.1"/>
    </source>
</evidence>
<dbReference type="EMBL" id="AWTC01000006">
    <property type="protein sequence ID" value="EST12029.1"/>
    <property type="molecule type" value="Genomic_DNA"/>
</dbReference>
<dbReference type="Proteomes" id="UP000018296">
    <property type="component" value="Unassembled WGS sequence"/>
</dbReference>
<proteinExistence type="predicted"/>
<reference evidence="1 2" key="1">
    <citation type="journal article" date="2013" name="Genome Announc.">
        <title>Genome Sequence of Sporolactobacillus laevolacticus DSM442, an Efficient Polymer-Grade D-Lactate Producer from Agricultural Waste Cottonseed as a Nitrogen Source.</title>
        <authorList>
            <person name="Wang H."/>
            <person name="Wang L."/>
            <person name="Ju J."/>
            <person name="Yu B."/>
            <person name="Ma Y."/>
        </authorList>
    </citation>
    <scope>NUCLEOTIDE SEQUENCE [LARGE SCALE GENOMIC DNA]</scope>
    <source>
        <strain evidence="1 2">DSM 442</strain>
    </source>
</reference>
<evidence type="ECO:0000313" key="2">
    <source>
        <dbReference type="Proteomes" id="UP000018296"/>
    </source>
</evidence>
<accession>V6J5L4</accession>
<dbReference type="STRING" id="1395513.P343_07815"/>
<name>V6J5L4_9BACL</name>
<protein>
    <recommendedName>
        <fullName evidence="3">WYL domain-containing protein</fullName>
    </recommendedName>
</protein>
<comment type="caution">
    <text evidence="1">The sequence shown here is derived from an EMBL/GenBank/DDBJ whole genome shotgun (WGS) entry which is preliminary data.</text>
</comment>
<keyword evidence="2" id="KW-1185">Reference proteome</keyword>
<dbReference type="AlphaFoldDB" id="V6J5L4"/>
<gene>
    <name evidence="1" type="ORF">P343_07815</name>
</gene>